<feature type="active site" description="Proton donor/acceptor" evidence="2">
    <location>
        <position position="138"/>
    </location>
</feature>
<dbReference type="EMBL" id="AP027924">
    <property type="protein sequence ID" value="BED92249.1"/>
    <property type="molecule type" value="Genomic_DNA"/>
</dbReference>
<evidence type="ECO:0000256" key="1">
    <source>
        <dbReference type="ARBA" id="ARBA00022801"/>
    </source>
</evidence>
<keyword evidence="3" id="KW-0812">Transmembrane</keyword>
<keyword evidence="3" id="KW-1133">Transmembrane helix</keyword>
<sequence>MYDISLNFKKINFRKIFVLFNIIFLIFSVLFCIKIYIVDDYLHDISLKDARKIIYDQNETTNVSEKLKSLTEQNSDIVGWISIKGTPVDYPVLQSSFEDPVFYLNHDSNKKKNANGSVFMNASRKFSKSIRNVVLHAHNLKSGRMFGSILKYSSIKFYKSAPIISFDTIYGPEEYKIFAIFKTNTDEKHGKIFNYLRPVFNGDEDFLEFLYNIKIRSLLNIPVDLNAKDKLIILSTCSYEMPNFRTVVVARKIRDGEDKNIDTEKVTLNPTSLWPEAYHQYKKTEIPKHDGFFEDLKNGKIDWLTKK</sequence>
<dbReference type="Pfam" id="PF04203">
    <property type="entry name" value="Sortase"/>
    <property type="match status" value="1"/>
</dbReference>
<proteinExistence type="predicted"/>
<evidence type="ECO:0000313" key="4">
    <source>
        <dbReference type="EMBL" id="BED92249.1"/>
    </source>
</evidence>
<dbReference type="CDD" id="cd05826">
    <property type="entry name" value="Sortase_B"/>
    <property type="match status" value="1"/>
</dbReference>
<dbReference type="Gene3D" id="2.40.260.10">
    <property type="entry name" value="Sortase"/>
    <property type="match status" value="1"/>
</dbReference>
<reference evidence="4" key="1">
    <citation type="journal article" date="2023" name="ISME J.">
        <title>Emergence of putative energy parasites within Clostridia revealed by genome analysis of a novel endosymbiotic clade.</title>
        <authorList>
            <person name="Takahashi K."/>
            <person name="Kuwahara H."/>
            <person name="Horikawa Y."/>
            <person name="Izawa K."/>
            <person name="Kato D."/>
            <person name="Inagaki T."/>
            <person name="Yuki M."/>
            <person name="Ohkuma M."/>
            <person name="Hongoh Y."/>
        </authorList>
    </citation>
    <scope>NUCLEOTIDE SEQUENCE</scope>
    <source>
        <strain evidence="4">CfP3-15</strain>
    </source>
</reference>
<dbReference type="AlphaFoldDB" id="A0AA48KZF7"/>
<feature type="transmembrane region" description="Helical" evidence="3">
    <location>
        <begin position="16"/>
        <end position="37"/>
    </location>
</feature>
<dbReference type="GO" id="GO:0016787">
    <property type="term" value="F:hydrolase activity"/>
    <property type="evidence" value="ECO:0007669"/>
    <property type="project" value="UniProtKB-KW"/>
</dbReference>
<dbReference type="SUPFAM" id="SSF63817">
    <property type="entry name" value="Sortase"/>
    <property type="match status" value="1"/>
</dbReference>
<keyword evidence="3" id="KW-0472">Membrane</keyword>
<dbReference type="InterPro" id="IPR023365">
    <property type="entry name" value="Sortase_dom-sf"/>
</dbReference>
<protein>
    <submittedName>
        <fullName evidence="4">Class B sortase</fullName>
    </submittedName>
</protein>
<organism evidence="4">
    <name type="scientific">Candidatus Improbicoccus pseudotrichonymphae</name>
    <dbReference type="NCBI Taxonomy" id="3033792"/>
    <lineage>
        <taxon>Bacteria</taxon>
        <taxon>Bacillati</taxon>
        <taxon>Bacillota</taxon>
        <taxon>Clostridia</taxon>
        <taxon>Candidatus Improbicoccus</taxon>
    </lineage>
</organism>
<evidence type="ECO:0000256" key="3">
    <source>
        <dbReference type="SAM" id="Phobius"/>
    </source>
</evidence>
<evidence type="ECO:0000256" key="2">
    <source>
        <dbReference type="PIRSR" id="PIRSR605754-1"/>
    </source>
</evidence>
<feature type="active site" description="Acyl-thioester intermediate" evidence="2">
    <location>
        <position position="237"/>
    </location>
</feature>
<dbReference type="InterPro" id="IPR005754">
    <property type="entry name" value="Sortase"/>
</dbReference>
<keyword evidence="1" id="KW-0378">Hydrolase</keyword>
<dbReference type="NCBIfam" id="TIGR03064">
    <property type="entry name" value="sortase_srtB"/>
    <property type="match status" value="1"/>
</dbReference>
<name>A0AA48KZF7_9FIRM</name>
<dbReference type="Proteomes" id="UP001337580">
    <property type="component" value="Chromosome"/>
</dbReference>
<accession>A0AA48KZF7</accession>
<dbReference type="InterPro" id="IPR009835">
    <property type="entry name" value="SrtB"/>
</dbReference>
<gene>
    <name evidence="4" type="ORF">CfP315_0858</name>
</gene>
<dbReference type="KEGG" id="ips:CfP315_0858"/>